<dbReference type="AlphaFoldDB" id="A0A2T3XX68"/>
<name>A0A2T3XX68_9BURK</name>
<accession>A0A2T3XX68</accession>
<comment type="caution">
    <text evidence="1">The sequence shown here is derived from an EMBL/GenBank/DDBJ whole genome shotgun (WGS) entry which is preliminary data.</text>
</comment>
<dbReference type="EMBL" id="PYUC01000004">
    <property type="protein sequence ID" value="PTB21092.1"/>
    <property type="molecule type" value="Genomic_DNA"/>
</dbReference>
<evidence type="ECO:0000313" key="1">
    <source>
        <dbReference type="EMBL" id="PTB21092.1"/>
    </source>
</evidence>
<dbReference type="Proteomes" id="UP000240638">
    <property type="component" value="Unassembled WGS sequence"/>
</dbReference>
<reference evidence="1 2" key="1">
    <citation type="submission" date="2018-03" db="EMBL/GenBank/DDBJ databases">
        <title>Whole genome analyses suggest that Burkholderia sensu lato contains two further novel genera in the rhizoxinica-symbiotica group Mycetohabitans gen. nov., and Trinickia gen. nov.: implications for the evolution of diazotrophy and nodulation in the Burkholderiaceae.</title>
        <authorList>
            <person name="Estrada De Los Santos P."/>
            <person name="Palmer M."/>
            <person name="Chavez-Ramirez B."/>
            <person name="Steenkamp E.T."/>
            <person name="Hirsch A.M."/>
            <person name="Manyaka P."/>
            <person name="Maluk M."/>
            <person name="Lafos M."/>
            <person name="Crook M."/>
            <person name="Gross E."/>
            <person name="Simon M.F."/>
            <person name="Bueno Dos Reis Junior F."/>
            <person name="Poole P.S."/>
            <person name="Venter S.N."/>
            <person name="James E.K."/>
        </authorList>
    </citation>
    <scope>NUCLEOTIDE SEQUENCE [LARGE SCALE GENOMIC DNA]</scope>
    <source>
        <strain evidence="1 2">JPY-366</strain>
    </source>
</reference>
<protein>
    <submittedName>
        <fullName evidence="1">Uncharacterized protein</fullName>
    </submittedName>
</protein>
<organism evidence="1 2">
    <name type="scientific">Trinickia symbiotica</name>
    <dbReference type="NCBI Taxonomy" id="863227"/>
    <lineage>
        <taxon>Bacteria</taxon>
        <taxon>Pseudomonadati</taxon>
        <taxon>Pseudomonadota</taxon>
        <taxon>Betaproteobacteria</taxon>
        <taxon>Burkholderiales</taxon>
        <taxon>Burkholderiaceae</taxon>
        <taxon>Trinickia</taxon>
    </lineage>
</organism>
<gene>
    <name evidence="1" type="ORF">C9I57_10300</name>
</gene>
<evidence type="ECO:0000313" key="2">
    <source>
        <dbReference type="Proteomes" id="UP000240638"/>
    </source>
</evidence>
<sequence length="63" mass="7085">MGFLFDCKNVRVVIETLYSFPREEAGDGPTCLLLIASDLEANRPRACVSPIFSRDARPRVRTN</sequence>
<proteinExistence type="predicted"/>